<organism evidence="1 2">
    <name type="scientific">Pseudomonas nitroreducens</name>
    <dbReference type="NCBI Taxonomy" id="46680"/>
    <lineage>
        <taxon>Bacteria</taxon>
        <taxon>Pseudomonadati</taxon>
        <taxon>Pseudomonadota</taxon>
        <taxon>Gammaproteobacteria</taxon>
        <taxon>Pseudomonadales</taxon>
        <taxon>Pseudomonadaceae</taxon>
        <taxon>Pseudomonas</taxon>
    </lineage>
</organism>
<sequence>MTIDDKKRARLEQFCRDYIWDNPLAISEELSADLEARVSEAFPCLGDKPLHSGAGTLNQRSVGTLLAQVGAIDEIEALLEALVESKPRNYDRKYDLAFGLVSGIGQHLGSEAGRPKKWPESLCRPITPRLAIALAKVADQDEFLKAPAAAGFAATVVKGMLDASDFENARVIYDLAPATKKYEMLGAKGGLRDAKTYDDIEFNLGVAELIAANRKAFTTPVFQDLVMQFWANLPELRAQAARSGSPEATARLMALANDGLSCSKLTDLKKTLMTRITDLVVALRGNAHMLQLAKREGATGKEFNSQVKSYLGFLADLTKATGLKWPTAEEGLKEELIACHDEILEGVEANKLFRNKTPEALTVVMPFIMTDCSELFSHASDDAQTKAMLVNLDF</sequence>
<name>A0A7W7KFH7_PSENT</name>
<evidence type="ECO:0000313" key="2">
    <source>
        <dbReference type="Proteomes" id="UP000566995"/>
    </source>
</evidence>
<reference evidence="1 2" key="1">
    <citation type="submission" date="2020-08" db="EMBL/GenBank/DDBJ databases">
        <title>Functional genomics of gut bacteria from endangered species of beetles.</title>
        <authorList>
            <person name="Carlos-Shanley C."/>
        </authorList>
    </citation>
    <scope>NUCLEOTIDE SEQUENCE [LARGE SCALE GENOMIC DNA]</scope>
    <source>
        <strain evidence="1 2">S00179</strain>
    </source>
</reference>
<proteinExistence type="predicted"/>
<accession>A0A7W7KFH7</accession>
<protein>
    <submittedName>
        <fullName evidence="1">Uncharacterized protein</fullName>
    </submittedName>
</protein>
<comment type="caution">
    <text evidence="1">The sequence shown here is derived from an EMBL/GenBank/DDBJ whole genome shotgun (WGS) entry which is preliminary data.</text>
</comment>
<gene>
    <name evidence="1" type="ORF">HNP46_000109</name>
</gene>
<dbReference type="AlphaFoldDB" id="A0A7W7KFH7"/>
<dbReference type="Proteomes" id="UP000566995">
    <property type="component" value="Unassembled WGS sequence"/>
</dbReference>
<dbReference type="RefSeq" id="WP_184585570.1">
    <property type="nucleotide sequence ID" value="NZ_JACHLI010000001.1"/>
</dbReference>
<evidence type="ECO:0000313" key="1">
    <source>
        <dbReference type="EMBL" id="MBB4861298.1"/>
    </source>
</evidence>
<dbReference type="EMBL" id="JACHLI010000001">
    <property type="protein sequence ID" value="MBB4861298.1"/>
    <property type="molecule type" value="Genomic_DNA"/>
</dbReference>